<gene>
    <name evidence="2" type="primary">BBa0106C08.56</name>
</gene>
<evidence type="ECO:0000256" key="1">
    <source>
        <dbReference type="SAM" id="MobiDB-lite"/>
    </source>
</evidence>
<sequence>MGFGRFGRRDSCHPPTENIYFEFANFETAYHAILGRPALAKFMAVPHYTYLMLKMPGPRGVIPLRSDIRLAFSCDKESCDLAQSYEKSVGRQEIRLAASTAEEAELPAKKQLKSREEDGKTKKILLDPLDPSQTAEIGAELDEK</sequence>
<name>A0A679BCE8_ORYNI</name>
<dbReference type="AlphaFoldDB" id="A0A679BCE8"/>
<protein>
    <submittedName>
        <fullName evidence="2">GAG-POL-like</fullName>
    </submittedName>
</protein>
<proteinExistence type="predicted"/>
<dbReference type="EMBL" id="AP018871">
    <property type="protein sequence ID" value="BBF89784.1"/>
    <property type="molecule type" value="Genomic_DNA"/>
</dbReference>
<reference evidence="2" key="1">
    <citation type="submission" date="2018-08" db="EMBL/GenBank/DDBJ databases">
        <title>Oryza nivara genomic DNA, chromosome 11, BAC clone:BBa0106C08.</title>
        <authorList>
            <person name="Wu J."/>
            <person name="Kanamori H."/>
        </authorList>
    </citation>
    <scope>NUCLEOTIDE SEQUENCE</scope>
    <source>
        <strain evidence="2">W0106</strain>
    </source>
</reference>
<accession>A0A679BCE8</accession>
<feature type="region of interest" description="Disordered" evidence="1">
    <location>
        <begin position="105"/>
        <end position="144"/>
    </location>
</feature>
<feature type="compositionally biased region" description="Basic and acidic residues" evidence="1">
    <location>
        <begin position="113"/>
        <end position="125"/>
    </location>
</feature>
<evidence type="ECO:0000313" key="2">
    <source>
        <dbReference type="EMBL" id="BBF89784.1"/>
    </source>
</evidence>
<organism evidence="2">
    <name type="scientific">Oryza nivara</name>
    <name type="common">Indian wild rice</name>
    <name type="synonym">Oryza sativa f. spontanea</name>
    <dbReference type="NCBI Taxonomy" id="4536"/>
    <lineage>
        <taxon>Eukaryota</taxon>
        <taxon>Viridiplantae</taxon>
        <taxon>Streptophyta</taxon>
        <taxon>Embryophyta</taxon>
        <taxon>Tracheophyta</taxon>
        <taxon>Spermatophyta</taxon>
        <taxon>Magnoliopsida</taxon>
        <taxon>Liliopsida</taxon>
        <taxon>Poales</taxon>
        <taxon>Poaceae</taxon>
        <taxon>BOP clade</taxon>
        <taxon>Oryzoideae</taxon>
        <taxon>Oryzeae</taxon>
        <taxon>Oryzinae</taxon>
        <taxon>Oryza</taxon>
    </lineage>
</organism>